<name>A0A6G0XX70_9STRA</name>
<dbReference type="EMBL" id="VJMJ01000002">
    <property type="protein sequence ID" value="KAF0745321.1"/>
    <property type="molecule type" value="Genomic_DNA"/>
</dbReference>
<reference evidence="1 2" key="1">
    <citation type="submission" date="2019-07" db="EMBL/GenBank/DDBJ databases">
        <title>Genomics analysis of Aphanomyces spp. identifies a new class of oomycete effector associated with host adaptation.</title>
        <authorList>
            <person name="Gaulin E."/>
        </authorList>
    </citation>
    <scope>NUCLEOTIDE SEQUENCE [LARGE SCALE GENOMIC DNA]</scope>
    <source>
        <strain evidence="1 2">ATCC 201684</strain>
    </source>
</reference>
<evidence type="ECO:0000313" key="2">
    <source>
        <dbReference type="Proteomes" id="UP000481153"/>
    </source>
</evidence>
<comment type="caution">
    <text evidence="1">The sequence shown here is derived from an EMBL/GenBank/DDBJ whole genome shotgun (WGS) entry which is preliminary data.</text>
</comment>
<accession>A0A6G0XX70</accession>
<protein>
    <submittedName>
        <fullName evidence="1">Uncharacterized protein</fullName>
    </submittedName>
</protein>
<dbReference type="AlphaFoldDB" id="A0A6G0XX70"/>
<dbReference type="Proteomes" id="UP000481153">
    <property type="component" value="Unassembled WGS sequence"/>
</dbReference>
<keyword evidence="2" id="KW-1185">Reference proteome</keyword>
<evidence type="ECO:0000313" key="1">
    <source>
        <dbReference type="EMBL" id="KAF0745321.1"/>
    </source>
</evidence>
<dbReference type="VEuPathDB" id="FungiDB:AeMF1_004273"/>
<gene>
    <name evidence="1" type="ORF">Ae201684_000349</name>
</gene>
<proteinExistence type="predicted"/>
<sequence length="125" mass="14457">MHCDVLPSKLARVYDPELKLKLCYEATYVANHLEADRVVKYTPVVYTLEKLPRVAVKLEREPKQESVLDSLLLMPRSPARRPTLASEMSVQRLPVDTATYWTSQADKDAFRQRVLDSYDKFQASR</sequence>
<organism evidence="1 2">
    <name type="scientific">Aphanomyces euteiches</name>
    <dbReference type="NCBI Taxonomy" id="100861"/>
    <lineage>
        <taxon>Eukaryota</taxon>
        <taxon>Sar</taxon>
        <taxon>Stramenopiles</taxon>
        <taxon>Oomycota</taxon>
        <taxon>Saprolegniomycetes</taxon>
        <taxon>Saprolegniales</taxon>
        <taxon>Verrucalvaceae</taxon>
        <taxon>Aphanomyces</taxon>
    </lineage>
</organism>